<sequence length="211" mass="22973">MALLRSDAHPSERWLRRAAPAALAVLTGGAVLTTVVAVHRPLLWAVAGPLFAVALCAAAAWGAAVRLRRSQARQGRRRVGQWVRSARIHGGQVDGLAAVRAGAPLTYAEHATGWLCLEHEVLRFLPSPRCDLPGAAWSVPWESIAVVDVRPAADLRTRLVPGLHRSIVTLRFRAPLAQLVVQVDDDPLAVLRAWQWYGVGERPARQRGADR</sequence>
<dbReference type="EMBL" id="RBWV01000010">
    <property type="protein sequence ID" value="RKS77535.1"/>
    <property type="molecule type" value="Genomic_DNA"/>
</dbReference>
<evidence type="ECO:0000313" key="3">
    <source>
        <dbReference type="Proteomes" id="UP000281955"/>
    </source>
</evidence>
<dbReference type="AlphaFoldDB" id="A0A420XRM2"/>
<gene>
    <name evidence="2" type="ORF">CLV35_1224</name>
</gene>
<dbReference type="InParanoid" id="A0A420XRM2"/>
<protein>
    <submittedName>
        <fullName evidence="2">Uncharacterized protein</fullName>
    </submittedName>
</protein>
<organism evidence="2 3">
    <name type="scientific">Motilibacter peucedani</name>
    <dbReference type="NCBI Taxonomy" id="598650"/>
    <lineage>
        <taxon>Bacteria</taxon>
        <taxon>Bacillati</taxon>
        <taxon>Actinomycetota</taxon>
        <taxon>Actinomycetes</taxon>
        <taxon>Motilibacterales</taxon>
        <taxon>Motilibacteraceae</taxon>
        <taxon>Motilibacter</taxon>
    </lineage>
</organism>
<keyword evidence="1" id="KW-0472">Membrane</keyword>
<feature type="transmembrane region" description="Helical" evidence="1">
    <location>
        <begin position="44"/>
        <end position="67"/>
    </location>
</feature>
<dbReference type="RefSeq" id="WP_121192564.1">
    <property type="nucleotide sequence ID" value="NZ_RBWV01000010.1"/>
</dbReference>
<name>A0A420XRM2_9ACTN</name>
<keyword evidence="3" id="KW-1185">Reference proteome</keyword>
<proteinExistence type="predicted"/>
<accession>A0A420XRM2</accession>
<feature type="transmembrane region" description="Helical" evidence="1">
    <location>
        <begin position="21"/>
        <end position="38"/>
    </location>
</feature>
<reference evidence="2 3" key="1">
    <citation type="submission" date="2018-10" db="EMBL/GenBank/DDBJ databases">
        <title>Genomic Encyclopedia of Archaeal and Bacterial Type Strains, Phase II (KMG-II): from individual species to whole genera.</title>
        <authorList>
            <person name="Goeker M."/>
        </authorList>
    </citation>
    <scope>NUCLEOTIDE SEQUENCE [LARGE SCALE GENOMIC DNA]</scope>
    <source>
        <strain evidence="2 3">RP-AC37</strain>
    </source>
</reference>
<comment type="caution">
    <text evidence="2">The sequence shown here is derived from an EMBL/GenBank/DDBJ whole genome shotgun (WGS) entry which is preliminary data.</text>
</comment>
<evidence type="ECO:0000256" key="1">
    <source>
        <dbReference type="SAM" id="Phobius"/>
    </source>
</evidence>
<keyword evidence="1" id="KW-1133">Transmembrane helix</keyword>
<keyword evidence="1" id="KW-0812">Transmembrane</keyword>
<evidence type="ECO:0000313" key="2">
    <source>
        <dbReference type="EMBL" id="RKS77535.1"/>
    </source>
</evidence>
<dbReference type="Proteomes" id="UP000281955">
    <property type="component" value="Unassembled WGS sequence"/>
</dbReference>
<dbReference type="OrthoDB" id="9938463at2"/>